<dbReference type="PANTHER" id="PTHR30505:SF0">
    <property type="entry name" value="FRUCTOSE-LIKE PTS SYSTEM EIIBC COMPONENT-RELATED"/>
    <property type="match status" value="1"/>
</dbReference>
<evidence type="ECO:0000313" key="9">
    <source>
        <dbReference type="Proteomes" id="UP000253144"/>
    </source>
</evidence>
<evidence type="ECO:0000256" key="6">
    <source>
        <dbReference type="ARBA" id="ARBA00022777"/>
    </source>
</evidence>
<dbReference type="PROSITE" id="PS51099">
    <property type="entry name" value="PTS_EIIB_TYPE_2"/>
    <property type="match status" value="1"/>
</dbReference>
<evidence type="ECO:0000256" key="3">
    <source>
        <dbReference type="ARBA" id="ARBA00022597"/>
    </source>
</evidence>
<dbReference type="SUPFAM" id="SSF52794">
    <property type="entry name" value="PTS system IIB component-like"/>
    <property type="match status" value="1"/>
</dbReference>
<dbReference type="GO" id="GO:0090563">
    <property type="term" value="F:protein-phosphocysteine-sugar phosphotransferase activity"/>
    <property type="evidence" value="ECO:0007669"/>
    <property type="project" value="TreeGrafter"/>
</dbReference>
<dbReference type="GO" id="GO:0022877">
    <property type="term" value="F:protein-N(PI)-phosphohistidine-fructose phosphotransferase system transporter activity"/>
    <property type="evidence" value="ECO:0007669"/>
    <property type="project" value="InterPro"/>
</dbReference>
<accession>A0A133MR99</accession>
<dbReference type="Gene3D" id="3.40.50.2300">
    <property type="match status" value="1"/>
</dbReference>
<dbReference type="InterPro" id="IPR003353">
    <property type="entry name" value="PTS_IIB_fruc"/>
</dbReference>
<comment type="caution">
    <text evidence="8">The sequence shown here is derived from an EMBL/GenBank/DDBJ whole genome shotgun (WGS) entry which is preliminary data.</text>
</comment>
<dbReference type="PANTHER" id="PTHR30505">
    <property type="entry name" value="FRUCTOSE-LIKE PERMEASE"/>
    <property type="match status" value="1"/>
</dbReference>
<evidence type="ECO:0000256" key="5">
    <source>
        <dbReference type="ARBA" id="ARBA00022683"/>
    </source>
</evidence>
<dbReference type="GeneID" id="66496815"/>
<dbReference type="GO" id="GO:0005886">
    <property type="term" value="C:plasma membrane"/>
    <property type="evidence" value="ECO:0007669"/>
    <property type="project" value="TreeGrafter"/>
</dbReference>
<dbReference type="Pfam" id="PF02302">
    <property type="entry name" value="PTS_IIB"/>
    <property type="match status" value="1"/>
</dbReference>
<dbReference type="InterPro" id="IPR003501">
    <property type="entry name" value="PTS_EIIB_2/3"/>
</dbReference>
<dbReference type="CDD" id="cd05569">
    <property type="entry name" value="PTS_IIB_fructose"/>
    <property type="match status" value="1"/>
</dbReference>
<keyword evidence="6" id="KW-0418">Kinase</keyword>
<dbReference type="InterPro" id="IPR036095">
    <property type="entry name" value="PTS_EIIB-like_sf"/>
</dbReference>
<gene>
    <name evidence="8" type="ORF">EB12_00156</name>
</gene>
<keyword evidence="3" id="KW-0762">Sugar transport</keyword>
<evidence type="ECO:0000256" key="4">
    <source>
        <dbReference type="ARBA" id="ARBA00022679"/>
    </source>
</evidence>
<keyword evidence="2" id="KW-0597">Phosphoprotein</keyword>
<proteinExistence type="predicted"/>
<dbReference type="RefSeq" id="WP_002293612.1">
    <property type="nucleotide sequence ID" value="NZ_CAACXZ010000004.1"/>
</dbReference>
<organism evidence="8 9">
    <name type="scientific">Enterococcus faecium</name>
    <name type="common">Streptococcus faecium</name>
    <dbReference type="NCBI Taxonomy" id="1352"/>
    <lineage>
        <taxon>Bacteria</taxon>
        <taxon>Bacillati</taxon>
        <taxon>Bacillota</taxon>
        <taxon>Bacilli</taxon>
        <taxon>Lactobacillales</taxon>
        <taxon>Enterococcaceae</taxon>
        <taxon>Enterococcus</taxon>
    </lineage>
</organism>
<evidence type="ECO:0000256" key="2">
    <source>
        <dbReference type="ARBA" id="ARBA00022553"/>
    </source>
</evidence>
<dbReference type="AlphaFoldDB" id="A0A133MR99"/>
<dbReference type="InterPro" id="IPR013011">
    <property type="entry name" value="PTS_EIIB_2"/>
</dbReference>
<feature type="domain" description="PTS EIIB type-2" evidence="7">
    <location>
        <begin position="1"/>
        <end position="99"/>
    </location>
</feature>
<dbReference type="InterPro" id="IPR050864">
    <property type="entry name" value="Bacterial_PTS_Sugar_Transport"/>
</dbReference>
<evidence type="ECO:0000259" key="7">
    <source>
        <dbReference type="PROSITE" id="PS51099"/>
    </source>
</evidence>
<keyword evidence="5" id="KW-0598">Phosphotransferase system</keyword>
<dbReference type="EMBL" id="LEQJ01000001">
    <property type="protein sequence ID" value="RBS35594.1"/>
    <property type="molecule type" value="Genomic_DNA"/>
</dbReference>
<name>A0A133MR99_ENTFC</name>
<evidence type="ECO:0000256" key="1">
    <source>
        <dbReference type="ARBA" id="ARBA00022448"/>
    </source>
</evidence>
<keyword evidence="4" id="KW-0808">Transferase</keyword>
<dbReference type="NCBIfam" id="TIGR00829">
    <property type="entry name" value="FRU"/>
    <property type="match status" value="1"/>
</dbReference>
<evidence type="ECO:0000313" key="8">
    <source>
        <dbReference type="EMBL" id="RBS35594.1"/>
    </source>
</evidence>
<dbReference type="GO" id="GO:0016301">
    <property type="term" value="F:kinase activity"/>
    <property type="evidence" value="ECO:0007669"/>
    <property type="project" value="UniProtKB-KW"/>
</dbReference>
<protein>
    <recommendedName>
        <fullName evidence="7">PTS EIIB type-2 domain-containing protein</fullName>
    </recommendedName>
</protein>
<keyword evidence="1" id="KW-0813">Transport</keyword>
<reference evidence="8 9" key="1">
    <citation type="submission" date="2015-06" db="EMBL/GenBank/DDBJ databases">
        <title>The Genome Sequence of Enterococcus faecium 131EA1.</title>
        <authorList>
            <consortium name="The Broad Institute Genomics Platform"/>
            <consortium name="The Broad Institute Genome Sequencing Center for Infectious Disease"/>
            <person name="Earl A.M."/>
            <person name="Van Tyne D."/>
            <person name="Lebreton F."/>
            <person name="Saavedra J.T."/>
            <person name="Gilmore M.S."/>
            <person name="Manson Mcguire A."/>
            <person name="Clock S."/>
            <person name="Crupain M."/>
            <person name="Rangan U."/>
            <person name="Young S."/>
            <person name="Abouelleil A."/>
            <person name="Cao P."/>
            <person name="Chapman S.B."/>
            <person name="Griggs A."/>
            <person name="Priest M."/>
            <person name="Shea T."/>
            <person name="Wortman J."/>
            <person name="Nusbaum C."/>
            <person name="Birren B."/>
        </authorList>
    </citation>
    <scope>NUCLEOTIDE SEQUENCE [LARGE SCALE GENOMIC DNA]</scope>
    <source>
        <strain evidence="8 9">131EA1</strain>
    </source>
</reference>
<sequence length="108" mass="11796">MKIVGIAACTAGIAHTYIAKEKLLQAAESLGHEIWIETQGLAGTQEPLEQKCIAAADVVLIAADIKVNGKERFRGKKVVEVPTSLVVKSPRKLIEKLEEMLNERMEGE</sequence>
<dbReference type="GO" id="GO:0009401">
    <property type="term" value="P:phosphoenolpyruvate-dependent sugar phosphotransferase system"/>
    <property type="evidence" value="ECO:0007669"/>
    <property type="project" value="UniProtKB-KW"/>
</dbReference>
<dbReference type="Proteomes" id="UP000253144">
    <property type="component" value="Unassembled WGS sequence"/>
</dbReference>